<accession>A0A090YB64</accession>
<evidence type="ECO:0000313" key="3">
    <source>
        <dbReference type="Proteomes" id="UP000029389"/>
    </source>
</evidence>
<evidence type="ECO:0000313" key="4">
    <source>
        <dbReference type="Proteomes" id="UP000264294"/>
    </source>
</evidence>
<reference evidence="1 3" key="1">
    <citation type="submission" date="2014-04" db="EMBL/GenBank/DDBJ databases">
        <authorList>
            <person name="Bishop-Lilly K.A."/>
            <person name="Broomall S.M."/>
            <person name="Chain P.S."/>
            <person name="Chertkov O."/>
            <person name="Coyne S.R."/>
            <person name="Daligault H.E."/>
            <person name="Davenport K.W."/>
            <person name="Erkkila T."/>
            <person name="Frey K.G."/>
            <person name="Gibbons H.S."/>
            <person name="Gu W."/>
            <person name="Jaissle J."/>
            <person name="Johnson S.L."/>
            <person name="Koroleva G.I."/>
            <person name="Ladner J.T."/>
            <person name="Lo C.-C."/>
            <person name="Minogue T.D."/>
            <person name="Munk C."/>
            <person name="Palacios G.F."/>
            <person name="Redden C.L."/>
            <person name="Rosenzweig C.N."/>
            <person name="Scholz M.B."/>
            <person name="Teshima H."/>
            <person name="Xu Y."/>
        </authorList>
    </citation>
    <scope>NUCLEOTIDE SEQUENCE [LARGE SCALE GENOMIC DNA]</scope>
    <source>
        <strain evidence="1 3">BHP</strain>
    </source>
</reference>
<dbReference type="EMBL" id="JMQC01000009">
    <property type="protein sequence ID" value="KFM95724.1"/>
    <property type="molecule type" value="Genomic_DNA"/>
</dbReference>
<dbReference type="EMBL" id="QVOD01000046">
    <property type="protein sequence ID" value="RFT63491.1"/>
    <property type="molecule type" value="Genomic_DNA"/>
</dbReference>
<sequence>MTKIEFGILSSEKDEKAIVKNINDYLASLNRTLSKQKNKSMLDARLPYIYKHFYWNLNKAERVYFEIYPNKDIEGKYRFETKKNLNWIIFFNKLDLVTGVENQGKYIKDILEATKFEFQFLKESLESVE</sequence>
<organism evidence="1 3">
    <name type="scientific">Bacillus clarus</name>
    <dbReference type="NCBI Taxonomy" id="2338372"/>
    <lineage>
        <taxon>Bacteria</taxon>
        <taxon>Bacillati</taxon>
        <taxon>Bacillota</taxon>
        <taxon>Bacilli</taxon>
        <taxon>Bacillales</taxon>
        <taxon>Bacillaceae</taxon>
        <taxon>Bacillus</taxon>
        <taxon>Bacillus cereus group</taxon>
    </lineage>
</organism>
<protein>
    <submittedName>
        <fullName evidence="1">Uncharacterized protein</fullName>
    </submittedName>
</protein>
<comment type="caution">
    <text evidence="1">The sequence shown here is derived from an EMBL/GenBank/DDBJ whole genome shotgun (WGS) entry which is preliminary data.</text>
</comment>
<evidence type="ECO:0000313" key="1">
    <source>
        <dbReference type="EMBL" id="KFM95724.1"/>
    </source>
</evidence>
<gene>
    <name evidence="2" type="ORF">D0U04_24775</name>
    <name evidence="1" type="ORF">DJ93_5496</name>
</gene>
<proteinExistence type="predicted"/>
<name>A0A090YB64_9BACI</name>
<keyword evidence="4" id="KW-1185">Reference proteome</keyword>
<evidence type="ECO:0000313" key="2">
    <source>
        <dbReference type="EMBL" id="RFT63491.1"/>
    </source>
</evidence>
<dbReference type="Proteomes" id="UP000264294">
    <property type="component" value="Unassembled WGS sequence"/>
</dbReference>
<dbReference type="RefSeq" id="WP_042984594.1">
    <property type="nucleotide sequence ID" value="NZ_JMQC01000009.1"/>
</dbReference>
<dbReference type="AlphaFoldDB" id="A0A090YB64"/>
<reference evidence="2 4" key="2">
    <citation type="submission" date="2018-08" db="EMBL/GenBank/DDBJ databases">
        <title>Bacillus clarus sp. nov. strain PS00077A.</title>
        <authorList>
            <person name="Mendez Acevedo M."/>
            <person name="Carroll L."/>
            <person name="Mukherjee M."/>
            <person name="Wiedmann M."/>
            <person name="Kovac J."/>
        </authorList>
    </citation>
    <scope>NUCLEOTIDE SEQUENCE [LARGE SCALE GENOMIC DNA]</scope>
    <source>
        <strain evidence="2 4">PS00077A</strain>
    </source>
</reference>
<dbReference type="Proteomes" id="UP000029389">
    <property type="component" value="Unassembled WGS sequence"/>
</dbReference>